<dbReference type="GO" id="GO:0009244">
    <property type="term" value="P:lipopolysaccharide core region biosynthetic process"/>
    <property type="evidence" value="ECO:0007669"/>
    <property type="project" value="TreeGrafter"/>
</dbReference>
<evidence type="ECO:0000256" key="2">
    <source>
        <dbReference type="ARBA" id="ARBA00022679"/>
    </source>
</evidence>
<reference evidence="3" key="1">
    <citation type="submission" date="2018-05" db="EMBL/GenBank/DDBJ databases">
        <authorList>
            <person name="Lanie J.A."/>
            <person name="Ng W.-L."/>
            <person name="Kazmierczak K.M."/>
            <person name="Andrzejewski T.M."/>
            <person name="Davidsen T.M."/>
            <person name="Wayne K.J."/>
            <person name="Tettelin H."/>
            <person name="Glass J.I."/>
            <person name="Rusch D."/>
            <person name="Podicherti R."/>
            <person name="Tsui H.-C.T."/>
            <person name="Winkler M.E."/>
        </authorList>
    </citation>
    <scope>NUCLEOTIDE SEQUENCE</scope>
</reference>
<sequence length="323" mass="36524">VVYNTAVYAPLKERFPDAHLTVLVERPSYDLVSEHPDIDEVLCFEKESFWGQIKFYSHLIRGKYDVAIDMHEGTRGAVMCFLTFAPIRIGHKFAKRSFLYNTRLEFSDLDPKFPIDYQVALIKKIGVPFSHISPLIYISKLANQMAKILLAANGIKKGDKYCVVHAGTKKKYDQWQYEKFARLVEIIPDKYKLKVLLTCGPGEEFQVESIINLVQGKRVACVQTGLQELGAITKGASFVLCHNGGYMHMASVLGASVIALFGVVHPRVWRPLGQRDVVIYKDIQCSPCNESTRKAECYNGDAECKRAIEIEDVLEAIEQSLRL</sequence>
<dbReference type="Pfam" id="PF01075">
    <property type="entry name" value="Glyco_transf_9"/>
    <property type="match status" value="1"/>
</dbReference>
<dbReference type="GO" id="GO:0008713">
    <property type="term" value="F:ADP-heptose-lipopolysaccharide heptosyltransferase activity"/>
    <property type="evidence" value="ECO:0007669"/>
    <property type="project" value="TreeGrafter"/>
</dbReference>
<evidence type="ECO:0000256" key="1">
    <source>
        <dbReference type="ARBA" id="ARBA00022676"/>
    </source>
</evidence>
<organism evidence="3">
    <name type="scientific">marine metagenome</name>
    <dbReference type="NCBI Taxonomy" id="408172"/>
    <lineage>
        <taxon>unclassified sequences</taxon>
        <taxon>metagenomes</taxon>
        <taxon>ecological metagenomes</taxon>
    </lineage>
</organism>
<dbReference type="GO" id="GO:0005829">
    <property type="term" value="C:cytosol"/>
    <property type="evidence" value="ECO:0007669"/>
    <property type="project" value="TreeGrafter"/>
</dbReference>
<feature type="non-terminal residue" evidence="3">
    <location>
        <position position="1"/>
    </location>
</feature>
<dbReference type="InterPro" id="IPR051199">
    <property type="entry name" value="LPS_LOS_Heptosyltrfase"/>
</dbReference>
<dbReference type="Gene3D" id="3.40.50.2000">
    <property type="entry name" value="Glycogen Phosphorylase B"/>
    <property type="match status" value="2"/>
</dbReference>
<dbReference type="EMBL" id="UINC01018386">
    <property type="protein sequence ID" value="SVA77192.1"/>
    <property type="molecule type" value="Genomic_DNA"/>
</dbReference>
<evidence type="ECO:0000313" key="3">
    <source>
        <dbReference type="EMBL" id="SVA77192.1"/>
    </source>
</evidence>
<keyword evidence="1" id="KW-0328">Glycosyltransferase</keyword>
<protein>
    <recommendedName>
        <fullName evidence="4">Glycosyltransferase family 9 protein</fullName>
    </recommendedName>
</protein>
<keyword evidence="2" id="KW-0808">Transferase</keyword>
<gene>
    <name evidence="3" type="ORF">METZ01_LOCUS130046</name>
</gene>
<dbReference type="PANTHER" id="PTHR30160:SF1">
    <property type="entry name" value="LIPOPOLYSACCHARIDE 1,2-N-ACETYLGLUCOSAMINETRANSFERASE-RELATED"/>
    <property type="match status" value="1"/>
</dbReference>
<dbReference type="SUPFAM" id="SSF53756">
    <property type="entry name" value="UDP-Glycosyltransferase/glycogen phosphorylase"/>
    <property type="match status" value="1"/>
</dbReference>
<evidence type="ECO:0008006" key="4">
    <source>
        <dbReference type="Google" id="ProtNLM"/>
    </source>
</evidence>
<accession>A0A381YKT8</accession>
<dbReference type="AlphaFoldDB" id="A0A381YKT8"/>
<name>A0A381YKT8_9ZZZZ</name>
<proteinExistence type="predicted"/>
<dbReference type="InterPro" id="IPR002201">
    <property type="entry name" value="Glyco_trans_9"/>
</dbReference>
<dbReference type="CDD" id="cd03789">
    <property type="entry name" value="GT9_LPS_heptosyltransferase"/>
    <property type="match status" value="1"/>
</dbReference>
<dbReference type="PANTHER" id="PTHR30160">
    <property type="entry name" value="TETRAACYLDISACCHARIDE 4'-KINASE-RELATED"/>
    <property type="match status" value="1"/>
</dbReference>